<dbReference type="Pfam" id="PF12799">
    <property type="entry name" value="LRR_4"/>
    <property type="match status" value="4"/>
</dbReference>
<dbReference type="InterPro" id="IPR032675">
    <property type="entry name" value="LRR_dom_sf"/>
</dbReference>
<dbReference type="EMBL" id="CAXDID020000025">
    <property type="protein sequence ID" value="CAL5990413.1"/>
    <property type="molecule type" value="Genomic_DNA"/>
</dbReference>
<dbReference type="PANTHER" id="PTHR46652">
    <property type="entry name" value="LEUCINE-RICH REPEAT AND IQ DOMAIN-CONTAINING PROTEIN 1-RELATED"/>
    <property type="match status" value="1"/>
</dbReference>
<dbReference type="SMART" id="SM00369">
    <property type="entry name" value="LRR_TYP"/>
    <property type="match status" value="25"/>
</dbReference>
<dbReference type="EMBL" id="CATOUU010000654">
    <property type="protein sequence ID" value="CAI9938192.1"/>
    <property type="molecule type" value="Genomic_DNA"/>
</dbReference>
<evidence type="ECO:0000313" key="3">
    <source>
        <dbReference type="EMBL" id="CAI9938192.1"/>
    </source>
</evidence>
<reference evidence="4 5" key="2">
    <citation type="submission" date="2024-07" db="EMBL/GenBank/DDBJ databases">
        <authorList>
            <person name="Akdeniz Z."/>
        </authorList>
    </citation>
    <scope>NUCLEOTIDE SEQUENCE [LARGE SCALE GENOMIC DNA]</scope>
</reference>
<evidence type="ECO:0000313" key="5">
    <source>
        <dbReference type="Proteomes" id="UP001642409"/>
    </source>
</evidence>
<evidence type="ECO:0000313" key="4">
    <source>
        <dbReference type="EMBL" id="CAL5990413.1"/>
    </source>
</evidence>
<evidence type="ECO:0000256" key="1">
    <source>
        <dbReference type="ARBA" id="ARBA00022614"/>
    </source>
</evidence>
<keyword evidence="1" id="KW-0433">Leucine-rich repeat</keyword>
<reference evidence="3" key="1">
    <citation type="submission" date="2023-06" db="EMBL/GenBank/DDBJ databases">
        <authorList>
            <person name="Kurt Z."/>
        </authorList>
    </citation>
    <scope>NUCLEOTIDE SEQUENCE</scope>
</reference>
<dbReference type="FunFam" id="3.80.10.10:FF:001164">
    <property type="entry name" value="GH01279p"/>
    <property type="match status" value="1"/>
</dbReference>
<dbReference type="PROSITE" id="PS51450">
    <property type="entry name" value="LRR"/>
    <property type="match status" value="31"/>
</dbReference>
<evidence type="ECO:0008006" key="6">
    <source>
        <dbReference type="Google" id="ProtNLM"/>
    </source>
</evidence>
<proteinExistence type="predicted"/>
<evidence type="ECO:0000256" key="2">
    <source>
        <dbReference type="ARBA" id="ARBA00022737"/>
    </source>
</evidence>
<dbReference type="InterPro" id="IPR050836">
    <property type="entry name" value="SDS22/Internalin_LRR"/>
</dbReference>
<dbReference type="SMART" id="SM00365">
    <property type="entry name" value="LRR_SD22"/>
    <property type="match status" value="32"/>
</dbReference>
<gene>
    <name evidence="4" type="ORF">HINF_LOCUS11330</name>
    <name evidence="3" type="ORF">HINF_LOCUS25837</name>
</gene>
<dbReference type="InterPro" id="IPR001611">
    <property type="entry name" value="Leu-rich_rpt"/>
</dbReference>
<comment type="caution">
    <text evidence="3">The sequence shown here is derived from an EMBL/GenBank/DDBJ whole genome shotgun (WGS) entry which is preliminary data.</text>
</comment>
<sequence length="2691" mass="306954">MSTQSPEIKSFVISEEMEFFKEEYKNCKKVEIKLANMPKLNNIPSSVEQLFAPKCGLTSLKNLRIAVNLTVVDLSDNLLTSIADLRFLTNIQELNLARNNLIDISPIGELKKIVKLNVSGNYAINFLPILNLPNFKPIMISEQKIALETDFQIFLNPDESVEDAMKRMNAESKLKPFSDYSCKMILRYESKVDKEGTLRIKNDSELTYTTFTDSINVKNLIIENCLNVILEKDDYKTLPRQVTNLSITNCGITKLDGIEQMTQLLEIDVSNNKLLLIKPLLGIPGLQKVKLDGNYVQDLCVLQELKSNYWPLATKQNIPDQIMITDFLGQVSERERAEFSSFIKNQKDKNQQVVHDAFQITKLKDSIKSGELIIKNDASITSLQFLDFFNIITATLDNCPNVKFKRNPNETTVLSLTNSKIKDIQGINSMKQLKQLNLSGNSIRNVTAIGSLTELTSLVLNHNDVYNISALKSLEKLTELDLSFNKILFSEPIARLNSITQLNVHGNMMQDLIVIRNMKLFNSIESWSLISKQDEPTQQDYENFCEGSELNVYQQIQTASENKKVNEELVYDSVMVQKFKAEVKDSKISFKGLKDLVSIAFLDQLKVTQIVVDQCENICFKRPSKLITSLEATNSKIQDLAGLEQMKQLKQLNLSGNSIRNVTAIGSLTELTSLVLNHNDVYNISALKSLEKLTELDLSFNKILFSEPIARLNSITQLNVHGNMMQDLIVIRNMKLFNSIESWSLISKQDEPTQQDYENFCEGSELNVYQQIQTASENKKVNEELVYDSVMVQKFKAEVKDSKISFKGLKDLVSIAFLDQLKVTQIVVDQCENICFKRPSKLITSLEATNSKIQDLAGLEQMKQLKQLNLSGNSIRNVTAIGSLTELTSLVLNHNDVYNISALKSLEKLTELDLSFNKILFSEPIARLNSITQLNVHGNMMQDLIVIRNMKLFNSIESWSLISKQDEPTQQDYENFCEGSELNVYQQIQTASENKKVNEELVYDSVMVQKFKAEVKDSKISFKGLKDLVSIAFLDQLKVTQIVVDQCENICFKRPSKLITSLEATNSKIQDLAGLEQMKQLKQLNLSGNSIRNVTAIGSLTELTSLVLNHNDVYNISALKSLEKLTELDLSFNKILFSEPIARLNSITQLNVHGNMMQDLIVIRNMKLFNSIESWSLISKQDEPTQQDYENFCEGSELNVYQQIQTASENKKVNEELVYDSVMVQKFKAEVKDSKISFKGLKDLVSIAFLDQLKVTQIVVDQCENICFKRPSKLITSLEATNSKIQDLAGLEQMKQLKQLNLSGNSIRNVTAIGSLTELTSLVLNHNDVYNISALKSLEKLTELDLSFNKILFSEPIARLNSIIQLNVHGNMMQDLIIIRNMALFTNIDSWALISKQNEPTQQDFQLFCENSDQKPESLVQIASENKVQNTELVYDSEMIQQYKTNNPELTITNDSKLTSIAFMDQMPVTYLTLVNCLNISFTRTPEKLIKFTAVSCKLKQVEGIQKMKQLLQLKLNLNALNDSCLPFISQLENLEHLNLSQNRLQNVNELTSLRKLRVLDINQNRILDTRFLQDLAKMENLDISHNLIESINPLEGLIEIKQLDISQNKICSIAKLEKLKKLEYLNISFNKIIQVEVCKKFEKLTDLVTNGNLIQDFYIIASHQNSRKCWETQQSQPTDEDYANARLTESKKIIENNVKMLEKFQSQVVDNELVIKNDPEVINLVFTDVYKLKKLTVEDCCQGDMDNLKFDMQSTTVEILNIKNCKLQEITDIYNMSQLVELDLSFNNLSNIEELGALKKLQKLNLESNTISRIQHLEELEQLSFLNIANNKVIICASLQKLNVQTLLTSKNMIQDQFKLQDLKNFNHNMLQIQLAPTLADFKYYLGENSTEQQAKDLMAQTFKDYDDFISNKYKDSVQSGKLNIQNDLLVQNLEFTEKLNVTDLSIVGCPNVKFDRVPHQELLSLKINNCGIYHVNGIEQIKVSYLNLDNNKCLVIEPVSRMANLQTFSADFNLIQDFEVNQDADYHQNTPQTIDYQNYLNQTKSTLTVDQLIENIRNRTYNVTHLTELTPNFLKQKYENAISNNQLTIENDPEIRDLKFLDQLNVNSVIINNCENVQFLRAATKITNLVVNDCGIYHVNGIQQMKQLQCLNLNNNKCLIIEPIVQLNLQTFSADFNLIQDLEYVKPEFVYYQNTPQTEDYQNYITQTKSILTIEQLIDSLHSKKVKTDQIISELDKQKQKFQSLIVNNQITIQNDPNLKDIKLFDELQINSAQIINCPNIKFTRFSTKITNLTINNCQLFNVNGIEQMKQLTYLNLNNNKCVIIEPVAQLTNLTSFSAENNIIQDLNTLKSIQGYPEFITRQNTPSDSDISNYLRSINNTQSVQEFKNATQSNKQQTDALVNETLQYDAKMKSKYQSSVSSNKLSISSDADLKSLRFVDELNVTELNISSCKNVTFSRTPTKVVKLQVTSCELKNANGIEKMKQLQFLNLQSNQITSVQGVGELRNLKELYLNSNQIQNVQELKGLINLTYLQLSSNQLTSVQELKGLTNLTYLHLGSNQLTSVQGVGELRNLNTLYLYSNQIIDIQDLRTLVNLKELQLQSNKIVEINSLRDLKNLNQLLLHQNLISNIQALSTLVNLTRLDLDNNQIADINALRDLRNLKTLYINANQIRDFSPVDNHPNKGNYSK</sequence>
<accession>A0AA86PNF0</accession>
<organism evidence="3">
    <name type="scientific">Hexamita inflata</name>
    <dbReference type="NCBI Taxonomy" id="28002"/>
    <lineage>
        <taxon>Eukaryota</taxon>
        <taxon>Metamonada</taxon>
        <taxon>Diplomonadida</taxon>
        <taxon>Hexamitidae</taxon>
        <taxon>Hexamitinae</taxon>
        <taxon>Hexamita</taxon>
    </lineage>
</organism>
<dbReference type="Gene3D" id="3.80.10.10">
    <property type="entry name" value="Ribonuclease Inhibitor"/>
    <property type="match status" value="13"/>
</dbReference>
<dbReference type="SUPFAM" id="SSF52058">
    <property type="entry name" value="L domain-like"/>
    <property type="match status" value="5"/>
</dbReference>
<dbReference type="InterPro" id="IPR003591">
    <property type="entry name" value="Leu-rich_rpt_typical-subtyp"/>
</dbReference>
<protein>
    <recommendedName>
        <fullName evidence="6">Chaoptin</fullName>
    </recommendedName>
</protein>
<dbReference type="InterPro" id="IPR025875">
    <property type="entry name" value="Leu-rich_rpt_4"/>
</dbReference>
<dbReference type="Proteomes" id="UP001642409">
    <property type="component" value="Unassembled WGS sequence"/>
</dbReference>
<keyword evidence="5" id="KW-1185">Reference proteome</keyword>
<name>A0AA86PNF0_9EUKA</name>
<keyword evidence="2" id="KW-0677">Repeat</keyword>
<dbReference type="PANTHER" id="PTHR46652:SF3">
    <property type="entry name" value="LEUCINE-RICH REPEAT-CONTAINING PROTEIN 9"/>
    <property type="match status" value="1"/>
</dbReference>